<accession>A0A1L9VVA7</accession>
<organism evidence="2 3">
    <name type="scientific">Aspergillus glaucus CBS 516.65</name>
    <dbReference type="NCBI Taxonomy" id="1160497"/>
    <lineage>
        <taxon>Eukaryota</taxon>
        <taxon>Fungi</taxon>
        <taxon>Dikarya</taxon>
        <taxon>Ascomycota</taxon>
        <taxon>Pezizomycotina</taxon>
        <taxon>Eurotiomycetes</taxon>
        <taxon>Eurotiomycetidae</taxon>
        <taxon>Eurotiales</taxon>
        <taxon>Aspergillaceae</taxon>
        <taxon>Aspergillus</taxon>
        <taxon>Aspergillus subgen. Aspergillus</taxon>
    </lineage>
</organism>
<gene>
    <name evidence="2" type="ORF">ASPGLDRAFT_42903</name>
</gene>
<feature type="region of interest" description="Disordered" evidence="1">
    <location>
        <begin position="66"/>
        <end position="151"/>
    </location>
</feature>
<sequence length="151" mass="16638">MRTLIGNISYLLLGRDILGPEPIWRIASTGAKSILMPLVRLALKAIPYLDFEVEQILIRSDLHDTTYEDNKKGHDPMPSIPLQKPLEKSVRSRSRDGFLLRLPCSPSTTPLSPSTSACVSSSPAHNLQQPPAYRGPLLPQTKVRAATSTIQ</sequence>
<dbReference type="VEuPathDB" id="FungiDB:ASPGLDRAFT_42903"/>
<feature type="compositionally biased region" description="Basic and acidic residues" evidence="1">
    <location>
        <begin position="66"/>
        <end position="75"/>
    </location>
</feature>
<protein>
    <submittedName>
        <fullName evidence="2">Uncharacterized protein</fullName>
    </submittedName>
</protein>
<proteinExistence type="predicted"/>
<feature type="compositionally biased region" description="Basic and acidic residues" evidence="1">
    <location>
        <begin position="85"/>
        <end position="98"/>
    </location>
</feature>
<reference evidence="3" key="1">
    <citation type="journal article" date="2017" name="Genome Biol.">
        <title>Comparative genomics reveals high biological diversity and specific adaptations in the industrially and medically important fungal genus Aspergillus.</title>
        <authorList>
            <person name="de Vries R.P."/>
            <person name="Riley R."/>
            <person name="Wiebenga A."/>
            <person name="Aguilar-Osorio G."/>
            <person name="Amillis S."/>
            <person name="Uchima C.A."/>
            <person name="Anderluh G."/>
            <person name="Asadollahi M."/>
            <person name="Askin M."/>
            <person name="Barry K."/>
            <person name="Battaglia E."/>
            <person name="Bayram O."/>
            <person name="Benocci T."/>
            <person name="Braus-Stromeyer S.A."/>
            <person name="Caldana C."/>
            <person name="Canovas D."/>
            <person name="Cerqueira G.C."/>
            <person name="Chen F."/>
            <person name="Chen W."/>
            <person name="Choi C."/>
            <person name="Clum A."/>
            <person name="Dos Santos R.A."/>
            <person name="Damasio A.R."/>
            <person name="Diallinas G."/>
            <person name="Emri T."/>
            <person name="Fekete E."/>
            <person name="Flipphi M."/>
            <person name="Freyberg S."/>
            <person name="Gallo A."/>
            <person name="Gournas C."/>
            <person name="Habgood R."/>
            <person name="Hainaut M."/>
            <person name="Harispe M.L."/>
            <person name="Henrissat B."/>
            <person name="Hilden K.S."/>
            <person name="Hope R."/>
            <person name="Hossain A."/>
            <person name="Karabika E."/>
            <person name="Karaffa L."/>
            <person name="Karanyi Z."/>
            <person name="Krasevec N."/>
            <person name="Kuo A."/>
            <person name="Kusch H."/>
            <person name="LaButti K."/>
            <person name="Lagendijk E.L."/>
            <person name="Lapidus A."/>
            <person name="Levasseur A."/>
            <person name="Lindquist E."/>
            <person name="Lipzen A."/>
            <person name="Logrieco A.F."/>
            <person name="MacCabe A."/>
            <person name="Maekelae M.R."/>
            <person name="Malavazi I."/>
            <person name="Melin P."/>
            <person name="Meyer V."/>
            <person name="Mielnichuk N."/>
            <person name="Miskei M."/>
            <person name="Molnar A.P."/>
            <person name="Mule G."/>
            <person name="Ngan C.Y."/>
            <person name="Orejas M."/>
            <person name="Orosz E."/>
            <person name="Ouedraogo J.P."/>
            <person name="Overkamp K.M."/>
            <person name="Park H.-S."/>
            <person name="Perrone G."/>
            <person name="Piumi F."/>
            <person name="Punt P.J."/>
            <person name="Ram A.F."/>
            <person name="Ramon A."/>
            <person name="Rauscher S."/>
            <person name="Record E."/>
            <person name="Riano-Pachon D.M."/>
            <person name="Robert V."/>
            <person name="Roehrig J."/>
            <person name="Ruller R."/>
            <person name="Salamov A."/>
            <person name="Salih N.S."/>
            <person name="Samson R.A."/>
            <person name="Sandor E."/>
            <person name="Sanguinetti M."/>
            <person name="Schuetze T."/>
            <person name="Sepcic K."/>
            <person name="Shelest E."/>
            <person name="Sherlock G."/>
            <person name="Sophianopoulou V."/>
            <person name="Squina F.M."/>
            <person name="Sun H."/>
            <person name="Susca A."/>
            <person name="Todd R.B."/>
            <person name="Tsang A."/>
            <person name="Unkles S.E."/>
            <person name="van de Wiele N."/>
            <person name="van Rossen-Uffink D."/>
            <person name="Oliveira J.V."/>
            <person name="Vesth T.C."/>
            <person name="Visser J."/>
            <person name="Yu J.-H."/>
            <person name="Zhou M."/>
            <person name="Andersen M.R."/>
            <person name="Archer D.B."/>
            <person name="Baker S.E."/>
            <person name="Benoit I."/>
            <person name="Brakhage A.A."/>
            <person name="Braus G.H."/>
            <person name="Fischer R."/>
            <person name="Frisvad J.C."/>
            <person name="Goldman G.H."/>
            <person name="Houbraken J."/>
            <person name="Oakley B."/>
            <person name="Pocsi I."/>
            <person name="Scazzocchio C."/>
            <person name="Seiboth B."/>
            <person name="vanKuyk P.A."/>
            <person name="Wortman J."/>
            <person name="Dyer P.S."/>
            <person name="Grigoriev I.V."/>
        </authorList>
    </citation>
    <scope>NUCLEOTIDE SEQUENCE [LARGE SCALE GENOMIC DNA]</scope>
    <source>
        <strain evidence="3">CBS 516.65</strain>
    </source>
</reference>
<dbReference type="AlphaFoldDB" id="A0A1L9VVA7"/>
<keyword evidence="3" id="KW-1185">Reference proteome</keyword>
<evidence type="ECO:0000313" key="3">
    <source>
        <dbReference type="Proteomes" id="UP000184300"/>
    </source>
</evidence>
<name>A0A1L9VVA7_ASPGL</name>
<dbReference type="RefSeq" id="XP_022404523.1">
    <property type="nucleotide sequence ID" value="XM_022545698.1"/>
</dbReference>
<dbReference type="GeneID" id="34461959"/>
<dbReference type="EMBL" id="KV878890">
    <property type="protein sequence ID" value="OJJ87840.1"/>
    <property type="molecule type" value="Genomic_DNA"/>
</dbReference>
<dbReference type="Proteomes" id="UP000184300">
    <property type="component" value="Unassembled WGS sequence"/>
</dbReference>
<evidence type="ECO:0000313" key="2">
    <source>
        <dbReference type="EMBL" id="OJJ87840.1"/>
    </source>
</evidence>
<feature type="compositionally biased region" description="Low complexity" evidence="1">
    <location>
        <begin position="99"/>
        <end position="123"/>
    </location>
</feature>
<evidence type="ECO:0000256" key="1">
    <source>
        <dbReference type="SAM" id="MobiDB-lite"/>
    </source>
</evidence>